<comment type="similarity">
    <text evidence="3 12">Belongs to the NadC/ModD family.</text>
</comment>
<dbReference type="EMBL" id="PFUI01000163">
    <property type="protein sequence ID" value="PJB29319.1"/>
    <property type="molecule type" value="Genomic_DNA"/>
</dbReference>
<dbReference type="PANTHER" id="PTHR32179:SF3">
    <property type="entry name" value="NICOTINATE-NUCLEOTIDE PYROPHOSPHORYLASE [CARBOXYLATING]"/>
    <property type="match status" value="1"/>
</dbReference>
<evidence type="ECO:0000256" key="12">
    <source>
        <dbReference type="PIRNR" id="PIRNR006250"/>
    </source>
</evidence>
<dbReference type="EC" id="2.4.2.19" evidence="5"/>
<evidence type="ECO:0000256" key="9">
    <source>
        <dbReference type="ARBA" id="ARBA00033102"/>
    </source>
</evidence>
<dbReference type="GO" id="GO:0004514">
    <property type="term" value="F:nicotinate-nucleotide diphosphorylase (carboxylating) activity"/>
    <property type="evidence" value="ECO:0007669"/>
    <property type="project" value="UniProtKB-EC"/>
</dbReference>
<comment type="catalytic activity">
    <reaction evidence="10">
        <text>nicotinate beta-D-ribonucleotide + CO2 + diphosphate = quinolinate + 5-phospho-alpha-D-ribose 1-diphosphate + 2 H(+)</text>
        <dbReference type="Rhea" id="RHEA:12733"/>
        <dbReference type="ChEBI" id="CHEBI:15378"/>
        <dbReference type="ChEBI" id="CHEBI:16526"/>
        <dbReference type="ChEBI" id="CHEBI:29959"/>
        <dbReference type="ChEBI" id="CHEBI:33019"/>
        <dbReference type="ChEBI" id="CHEBI:57502"/>
        <dbReference type="ChEBI" id="CHEBI:58017"/>
        <dbReference type="EC" id="2.4.2.19"/>
    </reaction>
</comment>
<dbReference type="Gene3D" id="3.20.20.70">
    <property type="entry name" value="Aldolase class I"/>
    <property type="match status" value="1"/>
</dbReference>
<feature type="binding site" evidence="13">
    <location>
        <position position="171"/>
    </location>
    <ligand>
        <name>substrate</name>
    </ligand>
</feature>
<evidence type="ECO:0000313" key="17">
    <source>
        <dbReference type="Proteomes" id="UP000231366"/>
    </source>
</evidence>
<dbReference type="FunFam" id="3.90.1170.20:FF:000001">
    <property type="entry name" value="Nicotinate-nucleotide diphosphorylase (Carboxylating)"/>
    <property type="match status" value="1"/>
</dbReference>
<dbReference type="GO" id="GO:0034213">
    <property type="term" value="P:quinolinate catabolic process"/>
    <property type="evidence" value="ECO:0007669"/>
    <property type="project" value="TreeGrafter"/>
</dbReference>
<evidence type="ECO:0000256" key="10">
    <source>
        <dbReference type="ARBA" id="ARBA00047445"/>
    </source>
</evidence>
<keyword evidence="7 12" id="KW-0328">Glycosyltransferase</keyword>
<gene>
    <name evidence="16" type="primary">nadC</name>
    <name evidence="16" type="ORF">CO110_06365</name>
</gene>
<feature type="domain" description="Quinolinate phosphoribosyl transferase N-terminal" evidence="15">
    <location>
        <begin position="29"/>
        <end position="114"/>
    </location>
</feature>
<evidence type="ECO:0000256" key="6">
    <source>
        <dbReference type="ARBA" id="ARBA00022642"/>
    </source>
</evidence>
<dbReference type="InterPro" id="IPR002638">
    <property type="entry name" value="Quinolinate_PRibosylTrfase_C"/>
</dbReference>
<feature type="binding site" evidence="13">
    <location>
        <position position="104"/>
    </location>
    <ligand>
        <name>substrate</name>
    </ligand>
</feature>
<dbReference type="Gene3D" id="3.90.1170.20">
    <property type="entry name" value="Quinolinate phosphoribosyl transferase, N-terminal domain"/>
    <property type="match status" value="1"/>
</dbReference>
<dbReference type="PANTHER" id="PTHR32179">
    <property type="entry name" value="NICOTINATE-NUCLEOTIDE PYROPHOSPHORYLASE [CARBOXYLATING]"/>
    <property type="match status" value="1"/>
</dbReference>
<evidence type="ECO:0000259" key="15">
    <source>
        <dbReference type="Pfam" id="PF02749"/>
    </source>
</evidence>
<dbReference type="InterPro" id="IPR013785">
    <property type="entry name" value="Aldolase_TIM"/>
</dbReference>
<dbReference type="PIRSF" id="PIRSF006250">
    <property type="entry name" value="NadC_ModD"/>
    <property type="match status" value="1"/>
</dbReference>
<comment type="subunit">
    <text evidence="4">Hexamer formed by 3 homodimers.</text>
</comment>
<accession>A0A2M8AT79</accession>
<keyword evidence="6" id="KW-0662">Pyridine nucleotide biosynthesis</keyword>
<evidence type="ECO:0000256" key="13">
    <source>
        <dbReference type="PIRSR" id="PIRSR006250-1"/>
    </source>
</evidence>
<evidence type="ECO:0000256" key="4">
    <source>
        <dbReference type="ARBA" id="ARBA00011218"/>
    </source>
</evidence>
<evidence type="ECO:0000256" key="11">
    <source>
        <dbReference type="ARBA" id="ARBA00069173"/>
    </source>
</evidence>
<evidence type="ECO:0000259" key="14">
    <source>
        <dbReference type="Pfam" id="PF01729"/>
    </source>
</evidence>
<dbReference type="AlphaFoldDB" id="A0A2M8AT79"/>
<evidence type="ECO:0000256" key="5">
    <source>
        <dbReference type="ARBA" id="ARBA00011944"/>
    </source>
</evidence>
<organism evidence="16 17">
    <name type="scientific">Candidatus Desantisbacteria bacterium CG_4_9_14_3_um_filter_40_11</name>
    <dbReference type="NCBI Taxonomy" id="1974546"/>
    <lineage>
        <taxon>Bacteria</taxon>
        <taxon>Candidatus Desantisiibacteriota</taxon>
    </lineage>
</organism>
<reference evidence="17" key="1">
    <citation type="submission" date="2017-09" db="EMBL/GenBank/DDBJ databases">
        <title>Depth-based differentiation of microbial function through sediment-hosted aquifers and enrichment of novel symbionts in the deep terrestrial subsurface.</title>
        <authorList>
            <person name="Probst A.J."/>
            <person name="Ladd B."/>
            <person name="Jarett J.K."/>
            <person name="Geller-Mcgrath D.E."/>
            <person name="Sieber C.M.K."/>
            <person name="Emerson J.B."/>
            <person name="Anantharaman K."/>
            <person name="Thomas B.C."/>
            <person name="Malmstrom R."/>
            <person name="Stieglmeier M."/>
            <person name="Klingl A."/>
            <person name="Woyke T."/>
            <person name="Ryan C.M."/>
            <person name="Banfield J.F."/>
        </authorList>
    </citation>
    <scope>NUCLEOTIDE SEQUENCE [LARGE SCALE GENOMIC DNA]</scope>
</reference>
<sequence>MEAALNRLNTYEIKGIIAKALLEDIGNGDITAQLTVSEDAVIKAELIAMEDGIIAGLELAAMIFTFNSILVKFCQLIKEGEMVSRGQVFGKVQGSAQAILKTERVALNFLQWLSGIATLTARFVAAVEGYPVKIYDTRKTTPTLRMLEKYGVRVGGGYNHRFGLYDGILIKENHIRAAGGIKEAVNRARIANMKIEVETETLEEVKEAVSTGVDIIMLDNMDIETMKKAVALIRESNKKILIEASGGINLGNIRKAAMIGVDRISIGAITHSHTALDISLEVVG</sequence>
<comment type="pathway">
    <text evidence="2">Cofactor biosynthesis; NAD(+) biosynthesis; nicotinate D-ribonucleotide from quinolinate: step 1/1.</text>
</comment>
<evidence type="ECO:0000256" key="1">
    <source>
        <dbReference type="ARBA" id="ARBA00003237"/>
    </source>
</evidence>
<dbReference type="Pfam" id="PF01729">
    <property type="entry name" value="QRPTase_C"/>
    <property type="match status" value="1"/>
</dbReference>
<dbReference type="InterPro" id="IPR027277">
    <property type="entry name" value="NadC/ModD"/>
</dbReference>
<dbReference type="GO" id="GO:0005737">
    <property type="term" value="C:cytoplasm"/>
    <property type="evidence" value="ECO:0007669"/>
    <property type="project" value="TreeGrafter"/>
</dbReference>
<dbReference type="Pfam" id="PF02749">
    <property type="entry name" value="QRPTase_N"/>
    <property type="match status" value="1"/>
</dbReference>
<feature type="domain" description="Quinolinate phosphoribosyl transferase C-terminal" evidence="14">
    <location>
        <begin position="116"/>
        <end position="281"/>
    </location>
</feature>
<comment type="function">
    <text evidence="1">Involved in the catabolism of quinolinic acid (QA).</text>
</comment>
<evidence type="ECO:0000256" key="8">
    <source>
        <dbReference type="ARBA" id="ARBA00022679"/>
    </source>
</evidence>
<dbReference type="InterPro" id="IPR036068">
    <property type="entry name" value="Nicotinate_pribotase-like_C"/>
</dbReference>
<feature type="binding site" evidence="13">
    <location>
        <begin position="266"/>
        <end position="268"/>
    </location>
    <ligand>
        <name>substrate</name>
    </ligand>
</feature>
<dbReference type="SUPFAM" id="SSF54675">
    <property type="entry name" value="Nicotinate/Quinolinate PRTase N-terminal domain-like"/>
    <property type="match status" value="1"/>
</dbReference>
<dbReference type="GO" id="GO:0009435">
    <property type="term" value="P:NAD+ biosynthetic process"/>
    <property type="evidence" value="ECO:0007669"/>
    <property type="project" value="UniProtKB-UniPathway"/>
</dbReference>
<feature type="binding site" evidence="13">
    <location>
        <begin position="137"/>
        <end position="139"/>
    </location>
    <ligand>
        <name>substrate</name>
    </ligand>
</feature>
<keyword evidence="8 12" id="KW-0808">Transferase</keyword>
<dbReference type="SUPFAM" id="SSF51690">
    <property type="entry name" value="Nicotinate/Quinolinate PRTase C-terminal domain-like"/>
    <property type="match status" value="1"/>
</dbReference>
<dbReference type="CDD" id="cd01572">
    <property type="entry name" value="QPRTase"/>
    <property type="match status" value="1"/>
</dbReference>
<protein>
    <recommendedName>
        <fullName evidence="11">Probable nicotinate-nucleotide pyrophosphorylase [carboxylating]</fullName>
        <ecNumber evidence="5">2.4.2.19</ecNumber>
    </recommendedName>
    <alternativeName>
        <fullName evidence="9">Quinolinate phosphoribosyltransferase [decarboxylating]</fullName>
    </alternativeName>
</protein>
<feature type="binding site" evidence="13">
    <location>
        <position position="198"/>
    </location>
    <ligand>
        <name>substrate</name>
    </ligand>
</feature>
<name>A0A2M8AT79_9BACT</name>
<dbReference type="NCBIfam" id="TIGR00078">
    <property type="entry name" value="nadC"/>
    <property type="match status" value="1"/>
</dbReference>
<dbReference type="InterPro" id="IPR037128">
    <property type="entry name" value="Quinolinate_PRibosylTase_N_sf"/>
</dbReference>
<dbReference type="Proteomes" id="UP000231366">
    <property type="component" value="Unassembled WGS sequence"/>
</dbReference>
<evidence type="ECO:0000256" key="2">
    <source>
        <dbReference type="ARBA" id="ARBA00004893"/>
    </source>
</evidence>
<evidence type="ECO:0000256" key="7">
    <source>
        <dbReference type="ARBA" id="ARBA00022676"/>
    </source>
</evidence>
<proteinExistence type="inferred from homology"/>
<feature type="binding site" evidence="13">
    <location>
        <begin position="245"/>
        <end position="247"/>
    </location>
    <ligand>
        <name>substrate</name>
    </ligand>
</feature>
<feature type="binding site" evidence="13">
    <location>
        <position position="219"/>
    </location>
    <ligand>
        <name>substrate</name>
    </ligand>
</feature>
<feature type="binding site" evidence="13">
    <location>
        <position position="161"/>
    </location>
    <ligand>
        <name>substrate</name>
    </ligand>
</feature>
<dbReference type="InterPro" id="IPR022412">
    <property type="entry name" value="Quinolinate_PRibosylTrfase_N"/>
</dbReference>
<comment type="caution">
    <text evidence="16">The sequence shown here is derived from an EMBL/GenBank/DDBJ whole genome shotgun (WGS) entry which is preliminary data.</text>
</comment>
<evidence type="ECO:0000313" key="16">
    <source>
        <dbReference type="EMBL" id="PJB29319.1"/>
    </source>
</evidence>
<dbReference type="FunFam" id="3.20.20.70:FF:000030">
    <property type="entry name" value="Nicotinate-nucleotide pyrophosphorylase, carboxylating"/>
    <property type="match status" value="1"/>
</dbReference>
<evidence type="ECO:0000256" key="3">
    <source>
        <dbReference type="ARBA" id="ARBA00009400"/>
    </source>
</evidence>
<dbReference type="UniPathway" id="UPA00253">
    <property type="reaction ID" value="UER00331"/>
</dbReference>
<dbReference type="InterPro" id="IPR004393">
    <property type="entry name" value="NadC"/>
</dbReference>